<dbReference type="PANTHER" id="PTHR11638">
    <property type="entry name" value="ATP-DEPENDENT CLP PROTEASE"/>
    <property type="match status" value="1"/>
</dbReference>
<sequence length="415" mass="45597">MGTAALINRSLPVLIFFVCFITIVRFLADGTAKLGIWLRMAASFAGAWWGLILAVAFLLWIVVGLGLLARWGKLPKWIVKRKWAMDVLNRLTNRAALEERLKGDATPVFIDANALAEALKARVIGQDAICDDIAAQIRRRMALQQRGKPVGIFLLAGPPGTGKTYLAKCLAEELRRALIHLDMTQFSQALSATMLFGSPKGYVGSNSYGKLTAGLRDTPDAVVLLDEIEKAHPEVHKKFLTSWNDGFVTEASDGRPISTTRAIFMLTTNAASDDLEDVRKQDGTDQDALRRNATTALRDAGFAPEVLNRIDRILIFSKLYGLDVARVTALEIEQMVRSYGLEVADQGIDPELLFKMMQRQETLAEAASSRDIVRSIEESIADSLITARQDGARCVALIESGEGVIAMPVEQRIEP</sequence>
<proteinExistence type="predicted"/>
<dbReference type="SUPFAM" id="SSF52540">
    <property type="entry name" value="P-loop containing nucleoside triphosphate hydrolases"/>
    <property type="match status" value="1"/>
</dbReference>
<dbReference type="Proteomes" id="UP000544107">
    <property type="component" value="Unassembled WGS sequence"/>
</dbReference>
<feature type="domain" description="AAA+ ATPase" evidence="4">
    <location>
        <begin position="149"/>
        <end position="321"/>
    </location>
</feature>
<evidence type="ECO:0000313" key="5">
    <source>
        <dbReference type="EMBL" id="MBB4006466.1"/>
    </source>
</evidence>
<dbReference type="PANTHER" id="PTHR11638:SF18">
    <property type="entry name" value="HEAT SHOCK PROTEIN 104"/>
    <property type="match status" value="1"/>
</dbReference>
<evidence type="ECO:0000256" key="1">
    <source>
        <dbReference type="ARBA" id="ARBA00022741"/>
    </source>
</evidence>
<dbReference type="InterPro" id="IPR003959">
    <property type="entry name" value="ATPase_AAA_core"/>
</dbReference>
<organism evidence="5 6">
    <name type="scientific">Allorhizobium taibaishanense</name>
    <dbReference type="NCBI Taxonomy" id="887144"/>
    <lineage>
        <taxon>Bacteria</taxon>
        <taxon>Pseudomonadati</taxon>
        <taxon>Pseudomonadota</taxon>
        <taxon>Alphaproteobacteria</taxon>
        <taxon>Hyphomicrobiales</taxon>
        <taxon>Rhizobiaceae</taxon>
        <taxon>Rhizobium/Agrobacterium group</taxon>
        <taxon>Allorhizobium</taxon>
    </lineage>
</organism>
<dbReference type="GO" id="GO:0005524">
    <property type="term" value="F:ATP binding"/>
    <property type="evidence" value="ECO:0007669"/>
    <property type="project" value="UniProtKB-KW"/>
</dbReference>
<dbReference type="Pfam" id="PF07724">
    <property type="entry name" value="AAA_2"/>
    <property type="match status" value="1"/>
</dbReference>
<evidence type="ECO:0000256" key="2">
    <source>
        <dbReference type="ARBA" id="ARBA00022840"/>
    </source>
</evidence>
<evidence type="ECO:0000256" key="3">
    <source>
        <dbReference type="SAM" id="Phobius"/>
    </source>
</evidence>
<dbReference type="GO" id="GO:0016887">
    <property type="term" value="F:ATP hydrolysis activity"/>
    <property type="evidence" value="ECO:0007669"/>
    <property type="project" value="InterPro"/>
</dbReference>
<dbReference type="InterPro" id="IPR001270">
    <property type="entry name" value="ClpA/B"/>
</dbReference>
<name>A0A7W6HK96_9HYPH</name>
<dbReference type="PRINTS" id="PR00300">
    <property type="entry name" value="CLPPROTEASEA"/>
</dbReference>
<dbReference type="GO" id="GO:0034605">
    <property type="term" value="P:cellular response to heat"/>
    <property type="evidence" value="ECO:0007669"/>
    <property type="project" value="TreeGrafter"/>
</dbReference>
<protein>
    <recommendedName>
        <fullName evidence="4">AAA+ ATPase domain-containing protein</fullName>
    </recommendedName>
</protein>
<dbReference type="InterPro" id="IPR027417">
    <property type="entry name" value="P-loop_NTPase"/>
</dbReference>
<keyword evidence="3" id="KW-1133">Transmembrane helix</keyword>
<dbReference type="Gene3D" id="3.40.50.300">
    <property type="entry name" value="P-loop containing nucleotide triphosphate hydrolases"/>
    <property type="match status" value="1"/>
</dbReference>
<dbReference type="GO" id="GO:0005737">
    <property type="term" value="C:cytoplasm"/>
    <property type="evidence" value="ECO:0007669"/>
    <property type="project" value="TreeGrafter"/>
</dbReference>
<keyword evidence="3" id="KW-0472">Membrane</keyword>
<comment type="caution">
    <text evidence="5">The sequence shown here is derived from an EMBL/GenBank/DDBJ whole genome shotgun (WGS) entry which is preliminary data.</text>
</comment>
<keyword evidence="3" id="KW-0812">Transmembrane</keyword>
<dbReference type="RefSeq" id="WP_234801626.1">
    <property type="nucleotide sequence ID" value="NZ_JACIED010000001.1"/>
</dbReference>
<evidence type="ECO:0000313" key="6">
    <source>
        <dbReference type="Proteomes" id="UP000544107"/>
    </source>
</evidence>
<keyword evidence="2" id="KW-0067">ATP-binding</keyword>
<keyword evidence="1" id="KW-0547">Nucleotide-binding</keyword>
<dbReference type="EMBL" id="JACIED010000001">
    <property type="protein sequence ID" value="MBB4006466.1"/>
    <property type="molecule type" value="Genomic_DNA"/>
</dbReference>
<gene>
    <name evidence="5" type="ORF">GGQ71_000702</name>
</gene>
<dbReference type="AlphaFoldDB" id="A0A7W6HK96"/>
<evidence type="ECO:0000259" key="4">
    <source>
        <dbReference type="SMART" id="SM00382"/>
    </source>
</evidence>
<dbReference type="InterPro" id="IPR003593">
    <property type="entry name" value="AAA+_ATPase"/>
</dbReference>
<dbReference type="InterPro" id="IPR050130">
    <property type="entry name" value="ClpA_ClpB"/>
</dbReference>
<feature type="transmembrane region" description="Helical" evidence="3">
    <location>
        <begin position="48"/>
        <end position="72"/>
    </location>
</feature>
<accession>A0A7W6HK96</accession>
<reference evidence="5 6" key="1">
    <citation type="submission" date="2020-08" db="EMBL/GenBank/DDBJ databases">
        <title>Genomic Encyclopedia of Type Strains, Phase IV (KMG-IV): sequencing the most valuable type-strain genomes for metagenomic binning, comparative biology and taxonomic classification.</title>
        <authorList>
            <person name="Goeker M."/>
        </authorList>
    </citation>
    <scope>NUCLEOTIDE SEQUENCE [LARGE SCALE GENOMIC DNA]</scope>
    <source>
        <strain evidence="5 6">DSM 100021</strain>
    </source>
</reference>
<dbReference type="SMART" id="SM00382">
    <property type="entry name" value="AAA"/>
    <property type="match status" value="1"/>
</dbReference>
<feature type="transmembrane region" description="Helical" evidence="3">
    <location>
        <begin position="12"/>
        <end position="28"/>
    </location>
</feature>